<dbReference type="EMBL" id="MDTU01000001">
    <property type="protein sequence ID" value="ODN43184.1"/>
    <property type="molecule type" value="Genomic_DNA"/>
</dbReference>
<comment type="subcellular location">
    <subcellularLocation>
        <location evidence="1">Membrane</location>
        <topology evidence="1">Multi-pass membrane protein</topology>
    </subcellularLocation>
</comment>
<evidence type="ECO:0000313" key="7">
    <source>
        <dbReference type="EMBL" id="ODN43184.1"/>
    </source>
</evidence>
<dbReference type="InterPro" id="IPR012340">
    <property type="entry name" value="NA-bd_OB-fold"/>
</dbReference>
<reference evidence="7 8" key="1">
    <citation type="submission" date="2016-08" db="EMBL/GenBank/DDBJ databases">
        <title>Draft genome sequence of Candidatus Piscirickettsia litoralis, from seawater.</title>
        <authorList>
            <person name="Wan X."/>
            <person name="Lee A.J."/>
            <person name="Hou S."/>
            <person name="Donachie S.P."/>
        </authorList>
    </citation>
    <scope>NUCLEOTIDE SEQUENCE [LARGE SCALE GENOMIC DNA]</scope>
    <source>
        <strain evidence="7 8">Y2</strain>
    </source>
</reference>
<keyword evidence="8" id="KW-1185">Reference proteome</keyword>
<evidence type="ECO:0000313" key="8">
    <source>
        <dbReference type="Proteomes" id="UP000094329"/>
    </source>
</evidence>
<evidence type="ECO:0000256" key="2">
    <source>
        <dbReference type="ARBA" id="ARBA00022692"/>
    </source>
</evidence>
<dbReference type="PANTHER" id="PTHR33507">
    <property type="entry name" value="INNER MEMBRANE PROTEIN YBBJ"/>
    <property type="match status" value="1"/>
</dbReference>
<evidence type="ECO:0000256" key="4">
    <source>
        <dbReference type="ARBA" id="ARBA00023136"/>
    </source>
</evidence>
<dbReference type="Proteomes" id="UP000094329">
    <property type="component" value="Unassembled WGS sequence"/>
</dbReference>
<dbReference type="RefSeq" id="WP_069312983.1">
    <property type="nucleotide sequence ID" value="NZ_MDTU01000001.1"/>
</dbReference>
<feature type="transmembrane region" description="Helical" evidence="5">
    <location>
        <begin position="55"/>
        <end position="75"/>
    </location>
</feature>
<sequence>MEHLLNQLQYWHWLSFGIVLMVFEVLGAGGILLWCGMAALVVGIVLWIVPIPWEAQLFLFAVLSIVSVVLWRMYWKKHPQRVDQPNLNQRTQRLIGHEFILPTVLNPGESIRVKIEGTHWKAVSDTKITAGSKVKVIAVGANEVHVQPVDFNDSIEN</sequence>
<evidence type="ECO:0000256" key="5">
    <source>
        <dbReference type="SAM" id="Phobius"/>
    </source>
</evidence>
<proteinExistence type="predicted"/>
<feature type="domain" description="NfeD-like C-terminal" evidence="6">
    <location>
        <begin position="92"/>
        <end position="148"/>
    </location>
</feature>
<dbReference type="PANTHER" id="PTHR33507:SF3">
    <property type="entry name" value="INNER MEMBRANE PROTEIN YBBJ"/>
    <property type="match status" value="1"/>
</dbReference>
<feature type="transmembrane region" description="Helical" evidence="5">
    <location>
        <begin position="21"/>
        <end position="49"/>
    </location>
</feature>
<name>A0ABX3AAN3_9GAMM</name>
<organism evidence="7 8">
    <name type="scientific">Piscirickettsia litoralis</name>
    <dbReference type="NCBI Taxonomy" id="1891921"/>
    <lineage>
        <taxon>Bacteria</taxon>
        <taxon>Pseudomonadati</taxon>
        <taxon>Pseudomonadota</taxon>
        <taxon>Gammaproteobacteria</taxon>
        <taxon>Thiotrichales</taxon>
        <taxon>Piscirickettsiaceae</taxon>
        <taxon>Piscirickettsia</taxon>
    </lineage>
</organism>
<dbReference type="SUPFAM" id="SSF141322">
    <property type="entry name" value="NfeD domain-like"/>
    <property type="match status" value="1"/>
</dbReference>
<dbReference type="Pfam" id="PF01957">
    <property type="entry name" value="NfeD"/>
    <property type="match status" value="1"/>
</dbReference>
<gene>
    <name evidence="7" type="ORF">BGC07_09970</name>
</gene>
<dbReference type="InterPro" id="IPR002810">
    <property type="entry name" value="NfeD-like_C"/>
</dbReference>
<keyword evidence="2 5" id="KW-0812">Transmembrane</keyword>
<evidence type="ECO:0000256" key="3">
    <source>
        <dbReference type="ARBA" id="ARBA00022989"/>
    </source>
</evidence>
<accession>A0ABX3AAN3</accession>
<comment type="caution">
    <text evidence="7">The sequence shown here is derived from an EMBL/GenBank/DDBJ whole genome shotgun (WGS) entry which is preliminary data.</text>
</comment>
<dbReference type="Gene3D" id="2.40.50.140">
    <property type="entry name" value="Nucleic acid-binding proteins"/>
    <property type="match status" value="1"/>
</dbReference>
<evidence type="ECO:0000256" key="1">
    <source>
        <dbReference type="ARBA" id="ARBA00004141"/>
    </source>
</evidence>
<protein>
    <submittedName>
        <fullName evidence="7">NfeD-like partner-binding family protein</fullName>
    </submittedName>
</protein>
<keyword evidence="4 5" id="KW-0472">Membrane</keyword>
<keyword evidence="3 5" id="KW-1133">Transmembrane helix</keyword>
<dbReference type="InterPro" id="IPR052165">
    <property type="entry name" value="Membrane_assoc_protease"/>
</dbReference>
<evidence type="ECO:0000259" key="6">
    <source>
        <dbReference type="Pfam" id="PF01957"/>
    </source>
</evidence>